<reference evidence="1" key="2">
    <citation type="journal article" date="2022" name="New Phytol.">
        <title>Evolutionary transition to the ectomycorrhizal habit in the genomes of a hyperdiverse lineage of mushroom-forming fungi.</title>
        <authorList>
            <person name="Looney B."/>
            <person name="Miyauchi S."/>
            <person name="Morin E."/>
            <person name="Drula E."/>
            <person name="Courty P.E."/>
            <person name="Kohler A."/>
            <person name="Kuo A."/>
            <person name="LaButti K."/>
            <person name="Pangilinan J."/>
            <person name="Lipzen A."/>
            <person name="Riley R."/>
            <person name="Andreopoulos W."/>
            <person name="He G."/>
            <person name="Johnson J."/>
            <person name="Nolan M."/>
            <person name="Tritt A."/>
            <person name="Barry K.W."/>
            <person name="Grigoriev I.V."/>
            <person name="Nagy L.G."/>
            <person name="Hibbett D."/>
            <person name="Henrissat B."/>
            <person name="Matheny P.B."/>
            <person name="Labbe J."/>
            <person name="Martin F.M."/>
        </authorList>
    </citation>
    <scope>NUCLEOTIDE SEQUENCE</scope>
    <source>
        <strain evidence="1">HHB10654</strain>
    </source>
</reference>
<reference evidence="1" key="1">
    <citation type="submission" date="2021-03" db="EMBL/GenBank/DDBJ databases">
        <authorList>
            <consortium name="DOE Joint Genome Institute"/>
            <person name="Ahrendt S."/>
            <person name="Looney B.P."/>
            <person name="Miyauchi S."/>
            <person name="Morin E."/>
            <person name="Drula E."/>
            <person name="Courty P.E."/>
            <person name="Chicoki N."/>
            <person name="Fauchery L."/>
            <person name="Kohler A."/>
            <person name="Kuo A."/>
            <person name="Labutti K."/>
            <person name="Pangilinan J."/>
            <person name="Lipzen A."/>
            <person name="Riley R."/>
            <person name="Andreopoulos W."/>
            <person name="He G."/>
            <person name="Johnson J."/>
            <person name="Barry K.W."/>
            <person name="Grigoriev I.V."/>
            <person name="Nagy L."/>
            <person name="Hibbett D."/>
            <person name="Henrissat B."/>
            <person name="Matheny P.B."/>
            <person name="Labbe J."/>
            <person name="Martin F."/>
        </authorList>
    </citation>
    <scope>NUCLEOTIDE SEQUENCE</scope>
    <source>
        <strain evidence="1">HHB10654</strain>
    </source>
</reference>
<keyword evidence="2" id="KW-1185">Reference proteome</keyword>
<dbReference type="EMBL" id="MU277193">
    <property type="protein sequence ID" value="KAI0066319.1"/>
    <property type="molecule type" value="Genomic_DNA"/>
</dbReference>
<evidence type="ECO:0000313" key="1">
    <source>
        <dbReference type="EMBL" id="KAI0066319.1"/>
    </source>
</evidence>
<comment type="caution">
    <text evidence="1">The sequence shown here is derived from an EMBL/GenBank/DDBJ whole genome shotgun (WGS) entry which is preliminary data.</text>
</comment>
<protein>
    <submittedName>
        <fullName evidence="1">Uncharacterized protein</fullName>
    </submittedName>
</protein>
<name>A0ACB8TBX9_9AGAM</name>
<gene>
    <name evidence="1" type="ORF">BV25DRAFT_1821235</name>
</gene>
<accession>A0ACB8TBX9</accession>
<dbReference type="Proteomes" id="UP000814140">
    <property type="component" value="Unassembled WGS sequence"/>
</dbReference>
<sequence length="242" mass="27327">MSLSKIPLLLVSNVLVWKAFTPPPQSHSPPTEKVQLQRGGIEQFVGRFTMSHAFIYKIQFCVGCICEIVWIIACNSSHNSVTRPFLSTFTAHGGEPSSPVRITPHFAIGSALIVAGAGVRLICYRVMGKQFTFDLLLRDKHQLITAGPYSYVRHPSYTGLLCLFAGCALVLFGNGSWFRETGWFDAPIGVVCFSVWVLMRVVESVYIFVRTVSEDRFLKEKFGDEWVTWAVKTRYRIFPFVF</sequence>
<proteinExistence type="predicted"/>
<evidence type="ECO:0000313" key="2">
    <source>
        <dbReference type="Proteomes" id="UP000814140"/>
    </source>
</evidence>
<organism evidence="1 2">
    <name type="scientific">Artomyces pyxidatus</name>
    <dbReference type="NCBI Taxonomy" id="48021"/>
    <lineage>
        <taxon>Eukaryota</taxon>
        <taxon>Fungi</taxon>
        <taxon>Dikarya</taxon>
        <taxon>Basidiomycota</taxon>
        <taxon>Agaricomycotina</taxon>
        <taxon>Agaricomycetes</taxon>
        <taxon>Russulales</taxon>
        <taxon>Auriscalpiaceae</taxon>
        <taxon>Artomyces</taxon>
    </lineage>
</organism>